<evidence type="ECO:0000256" key="1">
    <source>
        <dbReference type="SAM" id="MobiDB-lite"/>
    </source>
</evidence>
<dbReference type="InterPro" id="IPR052956">
    <property type="entry name" value="Mesenchyme-surface_protein"/>
</dbReference>
<evidence type="ECO:0000313" key="5">
    <source>
        <dbReference type="Proteomes" id="UP001058860"/>
    </source>
</evidence>
<sequence>MRPLTIPLSIAATLAMAAPAGAAPQPVDLELIGRTAPLGEARAEIADFHKASKRLFSTNSDQMQVNVDDLTDPTAPVALPPIDTSSYGGGSPTSVAVTKACGGRVAVAIPGPTEVSPGTVEFFTPTGTHIESAPAGVLPDMLTFAPDGRTLLVANEAQPATDGSFDPKGSVTRIQIGNCAKPAFVTQIPLTNVLLDPFVRIFDGVAPAKDLEPEYITVAPNGTTAYVSMQENNAIGVLDIAKGKFTAIKGMGYKDWGATPLDPVDRGGIALGTFPGLKGMYMPDAIAAYEVGGETYIATANEGDAREYDFLAEEVRVSSSSVVLDPTAFPNAATLKGASVLGRLNITNTMGDTDDDGDYDELYTFGGRSMSILDASGSLAWDSGSFLEQWTAANDAANFNKSNAAGSPVDDRSDNKGPEPEGVATGIVAGRPYAFLANERNGGLFAFDLQDTPGQGSFAGHINTREDDLGPEGVRFLSGQSSPTGKPVVVVTNEISGTVALYSVKKAAPAAT</sequence>
<organism evidence="4 5">
    <name type="scientific">Svornostia abyssi</name>
    <dbReference type="NCBI Taxonomy" id="2898438"/>
    <lineage>
        <taxon>Bacteria</taxon>
        <taxon>Bacillati</taxon>
        <taxon>Actinomycetota</taxon>
        <taxon>Thermoleophilia</taxon>
        <taxon>Solirubrobacterales</taxon>
        <taxon>Baekduiaceae</taxon>
        <taxon>Svornostia</taxon>
    </lineage>
</organism>
<dbReference type="SUPFAM" id="SSF63825">
    <property type="entry name" value="YWTD domain"/>
    <property type="match status" value="1"/>
</dbReference>
<dbReference type="NCBIfam" id="NF038117">
    <property type="entry name" value="choice_anch_I"/>
    <property type="match status" value="1"/>
</dbReference>
<proteinExistence type="predicted"/>
<keyword evidence="2" id="KW-0732">Signal</keyword>
<dbReference type="Gene3D" id="2.130.10.10">
    <property type="entry name" value="YVTN repeat-like/Quinoprotein amine dehydrogenase"/>
    <property type="match status" value="1"/>
</dbReference>
<evidence type="ECO:0000313" key="4">
    <source>
        <dbReference type="EMBL" id="UUY04604.1"/>
    </source>
</evidence>
<dbReference type="EMBL" id="CP088295">
    <property type="protein sequence ID" value="UUY04604.1"/>
    <property type="molecule type" value="Genomic_DNA"/>
</dbReference>
<feature type="signal peptide" evidence="2">
    <location>
        <begin position="1"/>
        <end position="22"/>
    </location>
</feature>
<dbReference type="Proteomes" id="UP001058860">
    <property type="component" value="Chromosome"/>
</dbReference>
<name>A0ABY5PIV0_9ACTN</name>
<evidence type="ECO:0000256" key="2">
    <source>
        <dbReference type="SAM" id="SignalP"/>
    </source>
</evidence>
<dbReference type="PANTHER" id="PTHR46928">
    <property type="entry name" value="MESENCHYME-SPECIFIC CELL SURFACE GLYCOPROTEIN"/>
    <property type="match status" value="1"/>
</dbReference>
<accession>A0ABY5PIV0</accession>
<feature type="compositionally biased region" description="Basic and acidic residues" evidence="1">
    <location>
        <begin position="409"/>
        <end position="419"/>
    </location>
</feature>
<dbReference type="RefSeq" id="WP_353865079.1">
    <property type="nucleotide sequence ID" value="NZ_CP088295.1"/>
</dbReference>
<dbReference type="Pfam" id="PF22494">
    <property type="entry name" value="choice_anch_I"/>
    <property type="match status" value="1"/>
</dbReference>
<feature type="chain" id="PRO_5046682742" evidence="2">
    <location>
        <begin position="23"/>
        <end position="512"/>
    </location>
</feature>
<keyword evidence="5" id="KW-1185">Reference proteome</keyword>
<dbReference type="InterPro" id="IPR055188">
    <property type="entry name" value="Choice_anch_I"/>
</dbReference>
<dbReference type="PANTHER" id="PTHR46928:SF1">
    <property type="entry name" value="MESENCHYME-SPECIFIC CELL SURFACE GLYCOPROTEIN"/>
    <property type="match status" value="1"/>
</dbReference>
<feature type="domain" description="Choice-of-anchor I" evidence="3">
    <location>
        <begin position="42"/>
        <end position="503"/>
    </location>
</feature>
<gene>
    <name evidence="4" type="ORF">LRS13_03455</name>
</gene>
<reference evidence="5" key="1">
    <citation type="submission" date="2021-11" db="EMBL/GenBank/DDBJ databases">
        <title>Cultivation dependent microbiological survey of springs from the worlds oldest radium mine currently devoted to the extraction of radon-saturated water.</title>
        <authorList>
            <person name="Kapinusova G."/>
            <person name="Smrhova T."/>
            <person name="Strejcek M."/>
            <person name="Suman J."/>
            <person name="Jani K."/>
            <person name="Pajer P."/>
            <person name="Uhlik O."/>
        </authorList>
    </citation>
    <scope>NUCLEOTIDE SEQUENCE [LARGE SCALE GENOMIC DNA]</scope>
    <source>
        <strain evidence="5">J379</strain>
    </source>
</reference>
<dbReference type="InterPro" id="IPR015943">
    <property type="entry name" value="WD40/YVTN_repeat-like_dom_sf"/>
</dbReference>
<protein>
    <submittedName>
        <fullName evidence="4">Choice-of-anchor I family protein</fullName>
    </submittedName>
</protein>
<evidence type="ECO:0000259" key="3">
    <source>
        <dbReference type="Pfam" id="PF22494"/>
    </source>
</evidence>
<feature type="region of interest" description="Disordered" evidence="1">
    <location>
        <begin position="399"/>
        <end position="423"/>
    </location>
</feature>